<name>A0A1N7PDH8_9PROT</name>
<sequence length="260" mass="30732">MADIAVGGGFLKPVWDWLQKKAFLETFLWSQERYLEWKQIGRRWGSIGNLLEYSLRLENDVVPQERVPLTKIIFKKHPDCAADEFLIMIEGRRGKAKFQERIIIKGMDDSPYYFVLPNIPLMWVTVDEEGLLYRSLDDVRVMVEEAKENGRVIATNKKGEIHNPTAVDLLNDDWVEKWGKWWNLREIQHCKRHMKAVFQYKLVTVYRYPRSDEPAGNRTGRLFKLLCGLAAFSCLKHMTAPIFWVSVWIGKRRLWEEERD</sequence>
<gene>
    <name evidence="1" type="ORF">SAMN05421779_106242</name>
</gene>
<dbReference type="AlphaFoldDB" id="A0A1N7PDH8"/>
<keyword evidence="2" id="KW-1185">Reference proteome</keyword>
<organism evidence="1 2">
    <name type="scientific">Insolitispirillum peregrinum</name>
    <dbReference type="NCBI Taxonomy" id="80876"/>
    <lineage>
        <taxon>Bacteria</taxon>
        <taxon>Pseudomonadati</taxon>
        <taxon>Pseudomonadota</taxon>
        <taxon>Alphaproteobacteria</taxon>
        <taxon>Rhodospirillales</taxon>
        <taxon>Novispirillaceae</taxon>
        <taxon>Insolitispirillum</taxon>
    </lineage>
</organism>
<proteinExistence type="predicted"/>
<protein>
    <submittedName>
        <fullName evidence="1">Uncharacterized protein</fullName>
    </submittedName>
</protein>
<dbReference type="EMBL" id="FTOA01000006">
    <property type="protein sequence ID" value="SIT08624.1"/>
    <property type="molecule type" value="Genomic_DNA"/>
</dbReference>
<dbReference type="OrthoDB" id="6169846at2"/>
<evidence type="ECO:0000313" key="1">
    <source>
        <dbReference type="EMBL" id="SIT08624.1"/>
    </source>
</evidence>
<reference evidence="1 2" key="1">
    <citation type="submission" date="2017-01" db="EMBL/GenBank/DDBJ databases">
        <authorList>
            <person name="Mah S.A."/>
            <person name="Swanson W.J."/>
            <person name="Moy G.W."/>
            <person name="Vacquier V.D."/>
        </authorList>
    </citation>
    <scope>NUCLEOTIDE SEQUENCE [LARGE SCALE GENOMIC DNA]</scope>
    <source>
        <strain evidence="1 2">DSM 11589</strain>
    </source>
</reference>
<dbReference type="Proteomes" id="UP000185678">
    <property type="component" value="Unassembled WGS sequence"/>
</dbReference>
<evidence type="ECO:0000313" key="2">
    <source>
        <dbReference type="Proteomes" id="UP000185678"/>
    </source>
</evidence>
<accession>A0A1N7PDH8</accession>
<dbReference type="RefSeq" id="WP_076401539.1">
    <property type="nucleotide sequence ID" value="NZ_FTOA01000006.1"/>
</dbReference>